<name>A0A7W2EJU2_9BURK</name>
<dbReference type="RefSeq" id="WP_182219486.1">
    <property type="nucleotide sequence ID" value="NZ_JACEZS010000016.1"/>
</dbReference>
<accession>A0A7W2EJU2</accession>
<dbReference type="EMBL" id="JACEZS010000016">
    <property type="protein sequence ID" value="MBA5607260.1"/>
    <property type="molecule type" value="Genomic_DNA"/>
</dbReference>
<protein>
    <submittedName>
        <fullName evidence="2">Uncharacterized protein</fullName>
    </submittedName>
</protein>
<organism evidence="2 3">
    <name type="scientific">Rugamonas fusca</name>
    <dbReference type="NCBI Taxonomy" id="2758568"/>
    <lineage>
        <taxon>Bacteria</taxon>
        <taxon>Pseudomonadati</taxon>
        <taxon>Pseudomonadota</taxon>
        <taxon>Betaproteobacteria</taxon>
        <taxon>Burkholderiales</taxon>
        <taxon>Oxalobacteraceae</taxon>
        <taxon>Telluria group</taxon>
        <taxon>Rugamonas</taxon>
    </lineage>
</organism>
<reference evidence="2 3" key="1">
    <citation type="submission" date="2020-07" db="EMBL/GenBank/DDBJ databases">
        <title>Novel species isolated from subtropical streams in China.</title>
        <authorList>
            <person name="Lu H."/>
        </authorList>
    </citation>
    <scope>NUCLEOTIDE SEQUENCE [LARGE SCALE GENOMIC DNA]</scope>
    <source>
        <strain evidence="2 3">FT3S</strain>
    </source>
</reference>
<comment type="caution">
    <text evidence="2">The sequence shown here is derived from an EMBL/GenBank/DDBJ whole genome shotgun (WGS) entry which is preliminary data.</text>
</comment>
<evidence type="ECO:0000313" key="3">
    <source>
        <dbReference type="Proteomes" id="UP000566711"/>
    </source>
</evidence>
<feature type="region of interest" description="Disordered" evidence="1">
    <location>
        <begin position="1"/>
        <end position="20"/>
    </location>
</feature>
<gene>
    <name evidence="2" type="ORF">H3H36_18035</name>
</gene>
<dbReference type="AlphaFoldDB" id="A0A7W2EJU2"/>
<dbReference type="Proteomes" id="UP000566711">
    <property type="component" value="Unassembled WGS sequence"/>
</dbReference>
<evidence type="ECO:0000256" key="1">
    <source>
        <dbReference type="SAM" id="MobiDB-lite"/>
    </source>
</evidence>
<evidence type="ECO:0000313" key="2">
    <source>
        <dbReference type="EMBL" id="MBA5607260.1"/>
    </source>
</evidence>
<proteinExistence type="predicted"/>
<keyword evidence="3" id="KW-1185">Reference proteome</keyword>
<sequence length="206" mass="22783">MKPNTSTANAGHLADHHQPLPVRLDARLRPPAGFETLASVNPVTLDGAPAWHLRYERSDGQNGGLGGEHYSMVLSPSGQLLGKTWFSAAQCHGALPSVAQAQRIAHAYLEQQAPDLLPGMALQWVQPHDETLRTTTADGQLRTHTLTGMKVKCRNERDGRYFWVIVGAHGVVLTFERDIVWGFTRSLRQTEKWLHDSWLMGHAALA</sequence>